<dbReference type="Pfam" id="PF14570">
    <property type="entry name" value="zf-RING_4"/>
    <property type="match status" value="1"/>
</dbReference>
<evidence type="ECO:0000256" key="2">
    <source>
        <dbReference type="PROSITE-ProRule" id="PRU00176"/>
    </source>
</evidence>
<dbReference type="FunFam" id="3.30.70.330:FF:000161">
    <property type="entry name" value="RNA binding (RRM/RBD/RNP motifs) family protein"/>
    <property type="match status" value="1"/>
</dbReference>
<keyword evidence="1" id="KW-0862">Zinc</keyword>
<proteinExistence type="predicted"/>
<dbReference type="InterPro" id="IPR003954">
    <property type="entry name" value="RRM_euk-type"/>
</dbReference>
<keyword evidence="1" id="KW-0479">Metal-binding</keyword>
<dbReference type="InterPro" id="IPR012677">
    <property type="entry name" value="Nucleotide-bd_a/b_plait_sf"/>
</dbReference>
<dbReference type="InterPro" id="IPR013083">
    <property type="entry name" value="Znf_RING/FYVE/PHD"/>
</dbReference>
<gene>
    <name evidence="6" type="ORF">LWI28_002312</name>
</gene>
<reference evidence="6" key="1">
    <citation type="journal article" date="2022" name="Plant J.">
        <title>Strategies of tolerance reflected in two North American maple genomes.</title>
        <authorList>
            <person name="McEvoy S.L."/>
            <person name="Sezen U.U."/>
            <person name="Trouern-Trend A."/>
            <person name="McMahon S.M."/>
            <person name="Schaberg P.G."/>
            <person name="Yang J."/>
            <person name="Wegrzyn J.L."/>
            <person name="Swenson N.G."/>
        </authorList>
    </citation>
    <scope>NUCLEOTIDE SEQUENCE</scope>
    <source>
        <strain evidence="6">91603</strain>
    </source>
</reference>
<feature type="compositionally biased region" description="Polar residues" evidence="3">
    <location>
        <begin position="600"/>
        <end position="610"/>
    </location>
</feature>
<keyword evidence="1" id="KW-0863">Zinc-finger</keyword>
<dbReference type="GO" id="GO:0008270">
    <property type="term" value="F:zinc ion binding"/>
    <property type="evidence" value="ECO:0007669"/>
    <property type="project" value="UniProtKB-KW"/>
</dbReference>
<evidence type="ECO:0000259" key="5">
    <source>
        <dbReference type="PROSITE" id="PS50102"/>
    </source>
</evidence>
<dbReference type="PANTHER" id="PTHR12603:SF36">
    <property type="entry name" value="RNA BINDING (RRM_RBD_RNP MOTIFS) FAMILY PROTEIN"/>
    <property type="match status" value="1"/>
</dbReference>
<dbReference type="InterPro" id="IPR001841">
    <property type="entry name" value="Znf_RING"/>
</dbReference>
<accession>A0AAD5JD01</accession>
<sequence length="1253" mass="138142">MLKSALQSVNSVALRYSTVNSAAIVPPATALVNSATALLQYPHREQCVASPVNSSATGETEWAGTSGLGVETCRFGSWEEYESCKRRHSLPPCCLSFCRPRLHAHDHRTPRPASLSCTIWNGLRKVRWPPICLDNISETTCLISVSERFCYSLPLLDPQTATMSDQGEKTCPLCAEEMDLTDQQLKPCKCGYEICVWCWHHIMDMAEKDDTDGRCPACRNPYDKEKIVGMASSCERLVAEISMERKMKSQKTKNKPSEVKKQQLSSVRVIQRNLVYIVGLPLNLGDEDLLQRKEYFSQYGKVLKVSMSRTAAGVIQQFPNNTCSVYITYAKEEEAVRCIQSVHGFVLEGRSLKACFGTTKYCHAWLRNVPCTNPDCLYLHEIGSQEDSFTKDEIISAYTRSRVQQIMGTTNNLQRMRAGNVLPPAFDDYCPNSSASVAKPIVKNASNITPIITKDSPPNGSSGRSVSLPAAASWGMRAINQQPVATSASINGPTKQKTDTVGGTLAFSSAVASTSPATALHGDAVKKSILNEDGQVMYKGKSDSLKPLRQHIDVDCRTSAEIPATQNGDHAVSLSSQSSCPPLIKCNDEGLNTPPKVINSVDNNEQSRVSSPDKGGIATDVKMQNLCSDMSAINMDRNTMNENSGVFRPSSLIHDNGAVNMPGNHGLQQYYADQSREPSLSPATGKSSTSTNEVFVSREKFDLRADPQTQLVIDASPQEEEDVLSFDNQRLKDPEVVCRSSYLSNSANSFHVPNLSRSHSLQHSEAFASLNLNADSQIVDNKVSDGLLHRHSSSSSVMSNGYHEKLVRNSAGSDRAVEHSFLHSSEGKGNPMGGLQGDADIHATTDTGENSIISNILSMDFDTWDESLALPQNLVKLLGENDREPSSMKMSSSRKVQNNNQSRFSFARQEDPRNQAFDVNERSYSVFGQVPKNHSFSHDIAENRDPLEKLGNRNGFYPCSFEESDNFSSNPVFSSNKHSVSRSQISAPPGFSVPSRAPPPGFSSHERVDQSFDTMSGNHLLDSSSMLRNSYQTQPAGNMNATGDIEFMDPAILAVGKGRLQGGLNNPGLDMRSNFPSQLNAFENEARLQLMMQRSLSPHQNLRYPDIGDNFSSLSDSYGISSRLMDQSQVSNLSPFAQLSIQQSRNSLISNGHTHWDGWNEVQGGNNLGMAELIRNERLGFNKYYTGYEDSKFRMPSSGDIYNRTFGILMMVQTPETLRPKNRVWKPAGMISCDRYVECIAETRTAYMIFLPG</sequence>
<dbReference type="AlphaFoldDB" id="A0AAD5JD01"/>
<name>A0AAD5JD01_ACENE</name>
<dbReference type="GO" id="GO:0016567">
    <property type="term" value="P:protein ubiquitination"/>
    <property type="evidence" value="ECO:0007669"/>
    <property type="project" value="TreeGrafter"/>
</dbReference>
<dbReference type="EMBL" id="JAJSOW010000003">
    <property type="protein sequence ID" value="KAI9194015.1"/>
    <property type="molecule type" value="Genomic_DNA"/>
</dbReference>
<dbReference type="GO" id="GO:0030014">
    <property type="term" value="C:CCR4-NOT complex"/>
    <property type="evidence" value="ECO:0007669"/>
    <property type="project" value="InterPro"/>
</dbReference>
<dbReference type="InterPro" id="IPR035979">
    <property type="entry name" value="RBD_domain_sf"/>
</dbReference>
<evidence type="ECO:0000313" key="7">
    <source>
        <dbReference type="Proteomes" id="UP001064489"/>
    </source>
</evidence>
<dbReference type="SUPFAM" id="SSF54928">
    <property type="entry name" value="RNA-binding domain, RBD"/>
    <property type="match status" value="1"/>
</dbReference>
<keyword evidence="7" id="KW-1185">Reference proteome</keyword>
<dbReference type="InterPro" id="IPR039780">
    <property type="entry name" value="Mot2"/>
</dbReference>
<evidence type="ECO:0000259" key="4">
    <source>
        <dbReference type="PROSITE" id="PS50089"/>
    </source>
</evidence>
<dbReference type="Gene3D" id="3.30.70.330">
    <property type="match status" value="1"/>
</dbReference>
<dbReference type="CDD" id="cd16618">
    <property type="entry name" value="mRING-HC-C4C4_CNOT4"/>
    <property type="match status" value="1"/>
</dbReference>
<dbReference type="Gene3D" id="3.30.40.10">
    <property type="entry name" value="Zinc/RING finger domain, C3HC4 (zinc finger)"/>
    <property type="match status" value="1"/>
</dbReference>
<dbReference type="Proteomes" id="UP001064489">
    <property type="component" value="Chromosome 1"/>
</dbReference>
<dbReference type="PROSITE" id="PS50089">
    <property type="entry name" value="ZF_RING_2"/>
    <property type="match status" value="1"/>
</dbReference>
<organism evidence="6 7">
    <name type="scientific">Acer negundo</name>
    <name type="common">Box elder</name>
    <dbReference type="NCBI Taxonomy" id="4023"/>
    <lineage>
        <taxon>Eukaryota</taxon>
        <taxon>Viridiplantae</taxon>
        <taxon>Streptophyta</taxon>
        <taxon>Embryophyta</taxon>
        <taxon>Tracheophyta</taxon>
        <taxon>Spermatophyta</taxon>
        <taxon>Magnoliopsida</taxon>
        <taxon>eudicotyledons</taxon>
        <taxon>Gunneridae</taxon>
        <taxon>Pentapetalae</taxon>
        <taxon>rosids</taxon>
        <taxon>malvids</taxon>
        <taxon>Sapindales</taxon>
        <taxon>Sapindaceae</taxon>
        <taxon>Hippocastanoideae</taxon>
        <taxon>Acereae</taxon>
        <taxon>Acer</taxon>
    </lineage>
</organism>
<evidence type="ECO:0000256" key="1">
    <source>
        <dbReference type="PROSITE-ProRule" id="PRU00175"/>
    </source>
</evidence>
<dbReference type="GO" id="GO:0003723">
    <property type="term" value="F:RNA binding"/>
    <property type="evidence" value="ECO:0007669"/>
    <property type="project" value="UniProtKB-UniRule"/>
</dbReference>
<keyword evidence="2" id="KW-0694">RNA-binding</keyword>
<feature type="region of interest" description="Disordered" evidence="3">
    <location>
        <begin position="971"/>
        <end position="1007"/>
    </location>
</feature>
<dbReference type="SUPFAM" id="SSF57850">
    <property type="entry name" value="RING/U-box"/>
    <property type="match status" value="1"/>
</dbReference>
<feature type="region of interest" description="Disordered" evidence="3">
    <location>
        <begin position="823"/>
        <end position="843"/>
    </location>
</feature>
<protein>
    <recommendedName>
        <fullName evidence="8">CCR4-NOT transcription complex subunit 4</fullName>
    </recommendedName>
</protein>
<dbReference type="InterPro" id="IPR039515">
    <property type="entry name" value="NOT4_mRING-HC-C4C4"/>
</dbReference>
<feature type="domain" description="RRM" evidence="5">
    <location>
        <begin position="273"/>
        <end position="359"/>
    </location>
</feature>
<feature type="compositionally biased region" description="Polar residues" evidence="3">
    <location>
        <begin position="677"/>
        <end position="693"/>
    </location>
</feature>
<dbReference type="CDD" id="cd12438">
    <property type="entry name" value="RRM_CNOT4"/>
    <property type="match status" value="1"/>
</dbReference>
<dbReference type="InterPro" id="IPR034261">
    <property type="entry name" value="CNOT4_RRM"/>
</dbReference>
<dbReference type="PANTHER" id="PTHR12603">
    <property type="entry name" value="CCR4-NOT TRANSCRIPTION COMPLEX RELATED"/>
    <property type="match status" value="1"/>
</dbReference>
<feature type="region of interest" description="Disordered" evidence="3">
    <location>
        <begin position="672"/>
        <end position="693"/>
    </location>
</feature>
<evidence type="ECO:0000313" key="6">
    <source>
        <dbReference type="EMBL" id="KAI9194015.1"/>
    </source>
</evidence>
<dbReference type="InterPro" id="IPR000504">
    <property type="entry name" value="RRM_dom"/>
</dbReference>
<feature type="region of interest" description="Disordered" evidence="3">
    <location>
        <begin position="594"/>
        <end position="618"/>
    </location>
</feature>
<dbReference type="SMART" id="SM00361">
    <property type="entry name" value="RRM_1"/>
    <property type="match status" value="1"/>
</dbReference>
<dbReference type="PROSITE" id="PS50102">
    <property type="entry name" value="RRM"/>
    <property type="match status" value="1"/>
</dbReference>
<evidence type="ECO:0000256" key="3">
    <source>
        <dbReference type="SAM" id="MobiDB-lite"/>
    </source>
</evidence>
<feature type="compositionally biased region" description="Polar residues" evidence="3">
    <location>
        <begin position="971"/>
        <end position="986"/>
    </location>
</feature>
<dbReference type="GO" id="GO:0004842">
    <property type="term" value="F:ubiquitin-protein transferase activity"/>
    <property type="evidence" value="ECO:0007669"/>
    <property type="project" value="InterPro"/>
</dbReference>
<comment type="caution">
    <text evidence="6">The sequence shown here is derived from an EMBL/GenBank/DDBJ whole genome shotgun (WGS) entry which is preliminary data.</text>
</comment>
<reference evidence="6" key="2">
    <citation type="submission" date="2023-02" db="EMBL/GenBank/DDBJ databases">
        <authorList>
            <person name="Swenson N.G."/>
            <person name="Wegrzyn J.L."/>
            <person name="Mcevoy S.L."/>
        </authorList>
    </citation>
    <scope>NUCLEOTIDE SEQUENCE</scope>
    <source>
        <strain evidence="6">91603</strain>
        <tissue evidence="6">Leaf</tissue>
    </source>
</reference>
<dbReference type="Pfam" id="PF00076">
    <property type="entry name" value="RRM_1"/>
    <property type="match status" value="1"/>
</dbReference>
<feature type="domain" description="RING-type" evidence="4">
    <location>
        <begin position="171"/>
        <end position="219"/>
    </location>
</feature>
<evidence type="ECO:0008006" key="8">
    <source>
        <dbReference type="Google" id="ProtNLM"/>
    </source>
</evidence>
<dbReference type="FunFam" id="3.30.40.10:FF:000155">
    <property type="entry name" value="RNA binding (RRM/RBD/RNP motifs) family protein"/>
    <property type="match status" value="1"/>
</dbReference>